<dbReference type="AlphaFoldDB" id="A0AAE3TF77"/>
<dbReference type="RefSeq" id="WP_321536854.1">
    <property type="nucleotide sequence ID" value="NZ_JARGDL010000026.1"/>
</dbReference>
<dbReference type="Proteomes" id="UP001221302">
    <property type="component" value="Unassembled WGS sequence"/>
</dbReference>
<reference evidence="1" key="1">
    <citation type="submission" date="2023-03" db="EMBL/GenBank/DDBJ databases">
        <title>Stygiobacter electus gen. nov., sp. nov., facultatively anaerobic thermotolerant bacterium of the class Ignavibacteria from a well of Yessentuki mineral water deposit.</title>
        <authorList>
            <person name="Podosokorskaya O.A."/>
            <person name="Elcheninov A.G."/>
            <person name="Petrova N.F."/>
            <person name="Zavarzina D.G."/>
            <person name="Kublanov I.V."/>
            <person name="Merkel A.Y."/>
        </authorList>
    </citation>
    <scope>NUCLEOTIDE SEQUENCE</scope>
    <source>
        <strain evidence="1">09-Me</strain>
    </source>
</reference>
<evidence type="ECO:0000313" key="1">
    <source>
        <dbReference type="EMBL" id="MDF1613083.1"/>
    </source>
</evidence>
<name>A0AAE3TF77_9BACT</name>
<protein>
    <submittedName>
        <fullName evidence="1">Uncharacterized protein</fullName>
    </submittedName>
</protein>
<organism evidence="1 2">
    <name type="scientific">Stygiobacter electus</name>
    <dbReference type="NCBI Taxonomy" id="3032292"/>
    <lineage>
        <taxon>Bacteria</taxon>
        <taxon>Pseudomonadati</taxon>
        <taxon>Ignavibacteriota</taxon>
        <taxon>Ignavibacteria</taxon>
        <taxon>Ignavibacteriales</taxon>
        <taxon>Melioribacteraceae</taxon>
        <taxon>Stygiobacter</taxon>
    </lineage>
</organism>
<gene>
    <name evidence="1" type="ORF">P0M35_13035</name>
</gene>
<comment type="caution">
    <text evidence="1">The sequence shown here is derived from an EMBL/GenBank/DDBJ whole genome shotgun (WGS) entry which is preliminary data.</text>
</comment>
<sequence length="55" mass="5975">MVVSVSPKYFRPTEVDLLIGNPAKAKACPDAFNRGKTWVGSKGKFGRISEDYGGK</sequence>
<accession>A0AAE3TF77</accession>
<dbReference type="Gene3D" id="3.90.25.10">
    <property type="entry name" value="UDP-galactose 4-epimerase, domain 1"/>
    <property type="match status" value="1"/>
</dbReference>
<proteinExistence type="predicted"/>
<evidence type="ECO:0000313" key="2">
    <source>
        <dbReference type="Proteomes" id="UP001221302"/>
    </source>
</evidence>
<keyword evidence="2" id="KW-1185">Reference proteome</keyword>
<dbReference type="EMBL" id="JARGDL010000026">
    <property type="protein sequence ID" value="MDF1613083.1"/>
    <property type="molecule type" value="Genomic_DNA"/>
</dbReference>